<evidence type="ECO:0000313" key="3">
    <source>
        <dbReference type="EMBL" id="PKK90158.1"/>
    </source>
</evidence>
<feature type="signal peptide" evidence="2">
    <location>
        <begin position="1"/>
        <end position="31"/>
    </location>
</feature>
<comment type="caution">
    <text evidence="3">The sequence shown here is derived from an EMBL/GenBank/DDBJ whole genome shotgun (WGS) entry which is preliminary data.</text>
</comment>
<evidence type="ECO:0000256" key="2">
    <source>
        <dbReference type="SAM" id="SignalP"/>
    </source>
</evidence>
<feature type="compositionally biased region" description="Low complexity" evidence="1">
    <location>
        <begin position="340"/>
        <end position="356"/>
    </location>
</feature>
<organism evidence="3 4">
    <name type="scientific">Candidatus Wallbacteria bacterium HGW-Wallbacteria-1</name>
    <dbReference type="NCBI Taxonomy" id="2013854"/>
    <lineage>
        <taxon>Bacteria</taxon>
        <taxon>Candidatus Walliibacteriota</taxon>
    </lineage>
</organism>
<feature type="region of interest" description="Disordered" evidence="1">
    <location>
        <begin position="336"/>
        <end position="365"/>
    </location>
</feature>
<evidence type="ECO:0000256" key="1">
    <source>
        <dbReference type="SAM" id="MobiDB-lite"/>
    </source>
</evidence>
<sequence length="365" mass="39650">MASSLCFSRNSRLLLVLVLFLSFLPCNQINAADVFTQIPGDIDFILTVDVAKILASRHYKVMEAEMMKDDLRKAKYEFFVKTTGIDPARDIQSAHLFLKAPEKAAAKSDVAVKPEIAILVKGNFKADSILPILKVKMAEKKIDIKEETYNGIRMWHGKNNRGEEMGFAFLNDGSSVLGNTDMLRTVMDLSVSKDKNPVNLYANSSLMGLVKPMIGQKMVWMAANLPQGAKEAAAANPRMQIFKSVESITFTLDVEENFAAVLKVLASGEKEASEVFGVLNGYLMMGRMLAGAKPLVGELLKNLTASVEGVTTMVDFTVKFDDLKAVIEKVRNMGQAMGNSSAPAPASTPAPVSAPSDTDEGASIK</sequence>
<accession>A0A2N1PP85</accession>
<gene>
    <name evidence="3" type="ORF">CVV64_10540</name>
</gene>
<name>A0A2N1PP85_9BACT</name>
<dbReference type="Proteomes" id="UP000233256">
    <property type="component" value="Unassembled WGS sequence"/>
</dbReference>
<feature type="chain" id="PRO_5014981401" evidence="2">
    <location>
        <begin position="32"/>
        <end position="365"/>
    </location>
</feature>
<keyword evidence="2" id="KW-0732">Signal</keyword>
<dbReference type="AlphaFoldDB" id="A0A2N1PP85"/>
<proteinExistence type="predicted"/>
<reference evidence="3 4" key="1">
    <citation type="journal article" date="2017" name="ISME J.">
        <title>Potential for microbial H2 and metal transformations associated with novel bacteria and archaea in deep terrestrial subsurface sediments.</title>
        <authorList>
            <person name="Hernsdorf A.W."/>
            <person name="Amano Y."/>
            <person name="Miyakawa K."/>
            <person name="Ise K."/>
            <person name="Suzuki Y."/>
            <person name="Anantharaman K."/>
            <person name="Probst A."/>
            <person name="Burstein D."/>
            <person name="Thomas B.C."/>
            <person name="Banfield J.F."/>
        </authorList>
    </citation>
    <scope>NUCLEOTIDE SEQUENCE [LARGE SCALE GENOMIC DNA]</scope>
    <source>
        <strain evidence="3">HGW-Wallbacteria-1</strain>
    </source>
</reference>
<evidence type="ECO:0000313" key="4">
    <source>
        <dbReference type="Proteomes" id="UP000233256"/>
    </source>
</evidence>
<protein>
    <submittedName>
        <fullName evidence="3">Uncharacterized protein</fullName>
    </submittedName>
</protein>
<dbReference type="EMBL" id="PGXC01000007">
    <property type="protein sequence ID" value="PKK90158.1"/>
    <property type="molecule type" value="Genomic_DNA"/>
</dbReference>